<comment type="caution">
    <text evidence="2">The sequence shown here is derived from an EMBL/GenBank/DDBJ whole genome shotgun (WGS) entry which is preliminary data.</text>
</comment>
<proteinExistence type="predicted"/>
<accession>A0A371E6F2</accession>
<reference evidence="2" key="1">
    <citation type="submission" date="2018-05" db="EMBL/GenBank/DDBJ databases">
        <title>Draft genome of Mucuna pruriens seed.</title>
        <authorList>
            <person name="Nnadi N.E."/>
            <person name="Vos R."/>
            <person name="Hasami M.H."/>
            <person name="Devisetty U.K."/>
            <person name="Aguiy J.C."/>
        </authorList>
    </citation>
    <scope>NUCLEOTIDE SEQUENCE [LARGE SCALE GENOMIC DNA]</scope>
    <source>
        <strain evidence="2">JCA_2017</strain>
    </source>
</reference>
<evidence type="ECO:0000313" key="2">
    <source>
        <dbReference type="EMBL" id="RDX61611.1"/>
    </source>
</evidence>
<sequence length="208" mass="23987">MNGDLFLYHIPDNLHQSRAYSLPNLRQQLFKSSISMGRMFGDRRRDLLEGVVGVWTNGLGLTVLLIFLDDFFLINLAERGKSSSKSPSSKKVKFLFLIDDFVLLTRVSSSIYGFLDDPPYKMNDNKLGKLNVVLVISLLYSHHTRILNTIVMGYACLKRISKHICGDHLAIKQFNRRMKFEFEMIDLRILNYFLGLEFLYANGGIFLH</sequence>
<protein>
    <recommendedName>
        <fullName evidence="4">Reverse transcriptase Ty1/copia-type domain-containing protein</fullName>
    </recommendedName>
</protein>
<feature type="transmembrane region" description="Helical" evidence="1">
    <location>
        <begin position="52"/>
        <end position="73"/>
    </location>
</feature>
<gene>
    <name evidence="2" type="ORF">CR513_60141</name>
</gene>
<evidence type="ECO:0008006" key="4">
    <source>
        <dbReference type="Google" id="ProtNLM"/>
    </source>
</evidence>
<feature type="non-terminal residue" evidence="2">
    <location>
        <position position="1"/>
    </location>
</feature>
<evidence type="ECO:0000313" key="3">
    <source>
        <dbReference type="Proteomes" id="UP000257109"/>
    </source>
</evidence>
<keyword evidence="1" id="KW-0472">Membrane</keyword>
<dbReference type="AlphaFoldDB" id="A0A371E6F2"/>
<name>A0A371E6F2_MUCPR</name>
<keyword evidence="1" id="KW-0812">Transmembrane</keyword>
<dbReference type="EMBL" id="QJKJ01016030">
    <property type="protein sequence ID" value="RDX61611.1"/>
    <property type="molecule type" value="Genomic_DNA"/>
</dbReference>
<evidence type="ECO:0000256" key="1">
    <source>
        <dbReference type="SAM" id="Phobius"/>
    </source>
</evidence>
<keyword evidence="1" id="KW-1133">Transmembrane helix</keyword>
<dbReference type="Proteomes" id="UP000257109">
    <property type="component" value="Unassembled WGS sequence"/>
</dbReference>
<organism evidence="2 3">
    <name type="scientific">Mucuna pruriens</name>
    <name type="common">Velvet bean</name>
    <name type="synonym">Dolichos pruriens</name>
    <dbReference type="NCBI Taxonomy" id="157652"/>
    <lineage>
        <taxon>Eukaryota</taxon>
        <taxon>Viridiplantae</taxon>
        <taxon>Streptophyta</taxon>
        <taxon>Embryophyta</taxon>
        <taxon>Tracheophyta</taxon>
        <taxon>Spermatophyta</taxon>
        <taxon>Magnoliopsida</taxon>
        <taxon>eudicotyledons</taxon>
        <taxon>Gunneridae</taxon>
        <taxon>Pentapetalae</taxon>
        <taxon>rosids</taxon>
        <taxon>fabids</taxon>
        <taxon>Fabales</taxon>
        <taxon>Fabaceae</taxon>
        <taxon>Papilionoideae</taxon>
        <taxon>50 kb inversion clade</taxon>
        <taxon>NPAAA clade</taxon>
        <taxon>indigoferoid/millettioid clade</taxon>
        <taxon>Phaseoleae</taxon>
        <taxon>Mucuna</taxon>
    </lineage>
</organism>
<keyword evidence="3" id="KW-1185">Reference proteome</keyword>